<keyword evidence="2" id="KW-1185">Reference proteome</keyword>
<dbReference type="Proteomes" id="UP000766570">
    <property type="component" value="Unassembled WGS sequence"/>
</dbReference>
<name>A0ABS4WEY1_9MICC</name>
<sequence length="277" mass="31153">MTSWRARWLASALLKVPRARFTAVPGYPGIQAHQGAKTVHGHPQRILLTHSETLHQAQSRGFDQTLGKVTAWLEELADTPARGKSRRTRQGLEDHLQKITHNSWVAEVLTTSLAGDTPATFRLTFAVDAAARRKLENRVFGKRILITNQPDWSPAEIVAAYRSQSHVEDSFRQLKDRHVVSFSPMHHWTDDHIRVHAFTCVLALQIAHPMTRTAANAGYKLSTRALLDELGTIEETVLLHHDGAKGRPRAQRTLTEHSKRAAKLGELFNLKTYAPTR</sequence>
<dbReference type="EMBL" id="JAGIOE010000001">
    <property type="protein sequence ID" value="MBP2374124.1"/>
    <property type="molecule type" value="Genomic_DNA"/>
</dbReference>
<dbReference type="RefSeq" id="WP_209907190.1">
    <property type="nucleotide sequence ID" value="NZ_BAAAMI010000011.1"/>
</dbReference>
<dbReference type="PANTHER" id="PTHR34614">
    <property type="match status" value="1"/>
</dbReference>
<protein>
    <submittedName>
        <fullName evidence="1">Transposase</fullName>
    </submittedName>
</protein>
<proteinExistence type="predicted"/>
<accession>A0ABS4WEY1</accession>
<gene>
    <name evidence="1" type="ORF">JOF46_002036</name>
</gene>
<evidence type="ECO:0000313" key="2">
    <source>
        <dbReference type="Proteomes" id="UP000766570"/>
    </source>
</evidence>
<comment type="caution">
    <text evidence="1">The sequence shown here is derived from an EMBL/GenBank/DDBJ whole genome shotgun (WGS) entry which is preliminary data.</text>
</comment>
<organism evidence="1 2">
    <name type="scientific">Paeniglutamicibacter psychrophenolicus</name>
    <dbReference type="NCBI Taxonomy" id="257454"/>
    <lineage>
        <taxon>Bacteria</taxon>
        <taxon>Bacillati</taxon>
        <taxon>Actinomycetota</taxon>
        <taxon>Actinomycetes</taxon>
        <taxon>Micrococcales</taxon>
        <taxon>Micrococcaceae</taxon>
        <taxon>Paeniglutamicibacter</taxon>
    </lineage>
</organism>
<evidence type="ECO:0000313" key="1">
    <source>
        <dbReference type="EMBL" id="MBP2374124.1"/>
    </source>
</evidence>
<reference evidence="1 2" key="1">
    <citation type="submission" date="2021-03" db="EMBL/GenBank/DDBJ databases">
        <title>Sequencing the genomes of 1000 actinobacteria strains.</title>
        <authorList>
            <person name="Klenk H.-P."/>
        </authorList>
    </citation>
    <scope>NUCLEOTIDE SEQUENCE [LARGE SCALE GENOMIC DNA]</scope>
    <source>
        <strain evidence="1 2">DSM 15454</strain>
    </source>
</reference>
<dbReference type="PANTHER" id="PTHR34614:SF2">
    <property type="entry name" value="TRANSPOSASE IS4-LIKE DOMAIN-CONTAINING PROTEIN"/>
    <property type="match status" value="1"/>
</dbReference>